<name>A0A452XPP0_AEGTS</name>
<protein>
    <recommendedName>
        <fullName evidence="3">Reverse transcriptase zinc-binding domain-containing protein</fullName>
    </recommendedName>
</protein>
<evidence type="ECO:0000313" key="1">
    <source>
        <dbReference type="EnsemblPlants" id="AET1Gv20097300.1"/>
    </source>
</evidence>
<accession>A0A452XPP0</accession>
<reference evidence="1" key="4">
    <citation type="submission" date="2019-03" db="UniProtKB">
        <authorList>
            <consortium name="EnsemblPlants"/>
        </authorList>
    </citation>
    <scope>IDENTIFICATION</scope>
</reference>
<evidence type="ECO:0008006" key="3">
    <source>
        <dbReference type="Google" id="ProtNLM"/>
    </source>
</evidence>
<reference evidence="2" key="2">
    <citation type="journal article" date="2017" name="Nat. Plants">
        <title>The Aegilops tauschii genome reveals multiple impacts of transposons.</title>
        <authorList>
            <person name="Zhao G."/>
            <person name="Zou C."/>
            <person name="Li K."/>
            <person name="Wang K."/>
            <person name="Li T."/>
            <person name="Gao L."/>
            <person name="Zhang X."/>
            <person name="Wang H."/>
            <person name="Yang Z."/>
            <person name="Liu X."/>
            <person name="Jiang W."/>
            <person name="Mao L."/>
            <person name="Kong X."/>
            <person name="Jiao Y."/>
            <person name="Jia J."/>
        </authorList>
    </citation>
    <scope>NUCLEOTIDE SEQUENCE [LARGE SCALE GENOMIC DNA]</scope>
    <source>
        <strain evidence="2">cv. AL8/78</strain>
    </source>
</reference>
<dbReference type="AlphaFoldDB" id="A0A452XPP0"/>
<dbReference type="EnsemblPlants" id="AET1Gv20097300.1">
    <property type="protein sequence ID" value="AET1Gv20097300.1"/>
    <property type="gene ID" value="AET1Gv20097300"/>
</dbReference>
<reference evidence="1" key="3">
    <citation type="journal article" date="2017" name="Nature">
        <title>Genome sequence of the progenitor of the wheat D genome Aegilops tauschii.</title>
        <authorList>
            <person name="Luo M.C."/>
            <person name="Gu Y.Q."/>
            <person name="Puiu D."/>
            <person name="Wang H."/>
            <person name="Twardziok S.O."/>
            <person name="Deal K.R."/>
            <person name="Huo N."/>
            <person name="Zhu T."/>
            <person name="Wang L."/>
            <person name="Wang Y."/>
            <person name="McGuire P.E."/>
            <person name="Liu S."/>
            <person name="Long H."/>
            <person name="Ramasamy R.K."/>
            <person name="Rodriguez J.C."/>
            <person name="Van S.L."/>
            <person name="Yuan L."/>
            <person name="Wang Z."/>
            <person name="Xia Z."/>
            <person name="Xiao L."/>
            <person name="Anderson O.D."/>
            <person name="Ouyang S."/>
            <person name="Liang Y."/>
            <person name="Zimin A.V."/>
            <person name="Pertea G."/>
            <person name="Qi P."/>
            <person name="Bennetzen J.L."/>
            <person name="Dai X."/>
            <person name="Dawson M.W."/>
            <person name="Muller H.G."/>
            <person name="Kugler K."/>
            <person name="Rivarola-Duarte L."/>
            <person name="Spannagl M."/>
            <person name="Mayer K.F.X."/>
            <person name="Lu F.H."/>
            <person name="Bevan M.W."/>
            <person name="Leroy P."/>
            <person name="Li P."/>
            <person name="You F.M."/>
            <person name="Sun Q."/>
            <person name="Liu Z."/>
            <person name="Lyons E."/>
            <person name="Wicker T."/>
            <person name="Salzberg S.L."/>
            <person name="Devos K.M."/>
            <person name="Dvorak J."/>
        </authorList>
    </citation>
    <scope>NUCLEOTIDE SEQUENCE [LARGE SCALE GENOMIC DNA]</scope>
    <source>
        <strain evidence="1">cv. AL8/78</strain>
    </source>
</reference>
<dbReference type="Gramene" id="AET1Gv20097300.1">
    <property type="protein sequence ID" value="AET1Gv20097300.1"/>
    <property type="gene ID" value="AET1Gv20097300"/>
</dbReference>
<keyword evidence="2" id="KW-1185">Reference proteome</keyword>
<proteinExistence type="predicted"/>
<evidence type="ECO:0000313" key="2">
    <source>
        <dbReference type="Proteomes" id="UP000015105"/>
    </source>
</evidence>
<dbReference type="PANTHER" id="PTHR36617">
    <property type="entry name" value="PROTEIN, PUTATIVE-RELATED"/>
    <property type="match status" value="1"/>
</dbReference>
<reference evidence="2" key="1">
    <citation type="journal article" date="2014" name="Science">
        <title>Ancient hybridizations among the ancestral genomes of bread wheat.</title>
        <authorList>
            <consortium name="International Wheat Genome Sequencing Consortium,"/>
            <person name="Marcussen T."/>
            <person name="Sandve S.R."/>
            <person name="Heier L."/>
            <person name="Spannagl M."/>
            <person name="Pfeifer M."/>
            <person name="Jakobsen K.S."/>
            <person name="Wulff B.B."/>
            <person name="Steuernagel B."/>
            <person name="Mayer K.F."/>
            <person name="Olsen O.A."/>
        </authorList>
    </citation>
    <scope>NUCLEOTIDE SEQUENCE [LARGE SCALE GENOMIC DNA]</scope>
    <source>
        <strain evidence="2">cv. AL8/78</strain>
    </source>
</reference>
<sequence length="100" mass="11980">MRVKDTFCHRVKFSVGDGSTVRFWEDTWLGDTPLALQYPSLYHIAQRKEEYVATVMQTVPLNIQFRRSLVGERWTSWLHLVRRLIEVHLSDEVDSFRWKL</sequence>
<reference evidence="1" key="5">
    <citation type="journal article" date="2021" name="G3 (Bethesda)">
        <title>Aegilops tauschii genome assembly Aet v5.0 features greater sequence contiguity and improved annotation.</title>
        <authorList>
            <person name="Wang L."/>
            <person name="Zhu T."/>
            <person name="Rodriguez J.C."/>
            <person name="Deal K.R."/>
            <person name="Dubcovsky J."/>
            <person name="McGuire P.E."/>
            <person name="Lux T."/>
            <person name="Spannagl M."/>
            <person name="Mayer K.F.X."/>
            <person name="Baldrich P."/>
            <person name="Meyers B.C."/>
            <person name="Huo N."/>
            <person name="Gu Y.Q."/>
            <person name="Zhou H."/>
            <person name="Devos K.M."/>
            <person name="Bennetzen J.L."/>
            <person name="Unver T."/>
            <person name="Budak H."/>
            <person name="Gulick P.J."/>
            <person name="Galiba G."/>
            <person name="Kalapos B."/>
            <person name="Nelson D.R."/>
            <person name="Li P."/>
            <person name="You F.M."/>
            <person name="Luo M.C."/>
            <person name="Dvorak J."/>
        </authorList>
    </citation>
    <scope>NUCLEOTIDE SEQUENCE [LARGE SCALE GENOMIC DNA]</scope>
    <source>
        <strain evidence="1">cv. AL8/78</strain>
    </source>
</reference>
<organism evidence="1 2">
    <name type="scientific">Aegilops tauschii subsp. strangulata</name>
    <name type="common">Goatgrass</name>
    <dbReference type="NCBI Taxonomy" id="200361"/>
    <lineage>
        <taxon>Eukaryota</taxon>
        <taxon>Viridiplantae</taxon>
        <taxon>Streptophyta</taxon>
        <taxon>Embryophyta</taxon>
        <taxon>Tracheophyta</taxon>
        <taxon>Spermatophyta</taxon>
        <taxon>Magnoliopsida</taxon>
        <taxon>Liliopsida</taxon>
        <taxon>Poales</taxon>
        <taxon>Poaceae</taxon>
        <taxon>BOP clade</taxon>
        <taxon>Pooideae</taxon>
        <taxon>Triticodae</taxon>
        <taxon>Triticeae</taxon>
        <taxon>Triticinae</taxon>
        <taxon>Aegilops</taxon>
    </lineage>
</organism>
<dbReference type="PANTHER" id="PTHR36617:SF14">
    <property type="entry name" value="REVERSE TRANSCRIPTASE ZINC-BINDING DOMAIN-CONTAINING PROTEIN"/>
    <property type="match status" value="1"/>
</dbReference>
<dbReference type="Proteomes" id="UP000015105">
    <property type="component" value="Chromosome 1D"/>
</dbReference>